<evidence type="ECO:0000256" key="1">
    <source>
        <dbReference type="ARBA" id="ARBA00004123"/>
    </source>
</evidence>
<evidence type="ECO:0000256" key="2">
    <source>
        <dbReference type="ARBA" id="ARBA00023015"/>
    </source>
</evidence>
<reference evidence="7 8" key="1">
    <citation type="submission" date="2015-04" db="EMBL/GenBank/DDBJ databases">
        <title>Complete genome sequence of Schizopora paradoxa KUC8140, a cosmopolitan wood degrader in East Asia.</title>
        <authorList>
            <consortium name="DOE Joint Genome Institute"/>
            <person name="Min B."/>
            <person name="Park H."/>
            <person name="Jang Y."/>
            <person name="Kim J.-J."/>
            <person name="Kim K.H."/>
            <person name="Pangilinan J."/>
            <person name="Lipzen A."/>
            <person name="Riley R."/>
            <person name="Grigoriev I.V."/>
            <person name="Spatafora J.W."/>
            <person name="Choi I.-G."/>
        </authorList>
    </citation>
    <scope>NUCLEOTIDE SEQUENCE [LARGE SCALE GENOMIC DNA]</scope>
    <source>
        <strain evidence="7 8">KUC8140</strain>
    </source>
</reference>
<feature type="compositionally biased region" description="Basic and acidic residues" evidence="5">
    <location>
        <begin position="71"/>
        <end position="87"/>
    </location>
</feature>
<dbReference type="GO" id="GO:0006338">
    <property type="term" value="P:chromatin remodeling"/>
    <property type="evidence" value="ECO:0007669"/>
    <property type="project" value="InterPro"/>
</dbReference>
<gene>
    <name evidence="7" type="ORF">SCHPADRAFT_855736</name>
</gene>
<dbReference type="PANTHER" id="PTHR31200">
    <property type="entry name" value="INO80 COMPLEX SUBUNIT C"/>
    <property type="match status" value="1"/>
</dbReference>
<dbReference type="InParanoid" id="A0A0H2RHV2"/>
<evidence type="ECO:0000256" key="3">
    <source>
        <dbReference type="ARBA" id="ARBA00023163"/>
    </source>
</evidence>
<evidence type="ECO:0000313" key="7">
    <source>
        <dbReference type="EMBL" id="KLO11202.1"/>
    </source>
</evidence>
<dbReference type="STRING" id="27342.A0A0H2RHV2"/>
<evidence type="ECO:0000259" key="6">
    <source>
        <dbReference type="SMART" id="SM00993"/>
    </source>
</evidence>
<evidence type="ECO:0000256" key="4">
    <source>
        <dbReference type="ARBA" id="ARBA00023242"/>
    </source>
</evidence>
<keyword evidence="3" id="KW-0804">Transcription</keyword>
<dbReference type="AlphaFoldDB" id="A0A0H2RHV2"/>
<organism evidence="7 8">
    <name type="scientific">Schizopora paradoxa</name>
    <dbReference type="NCBI Taxonomy" id="27342"/>
    <lineage>
        <taxon>Eukaryota</taxon>
        <taxon>Fungi</taxon>
        <taxon>Dikarya</taxon>
        <taxon>Basidiomycota</taxon>
        <taxon>Agaricomycotina</taxon>
        <taxon>Agaricomycetes</taxon>
        <taxon>Hymenochaetales</taxon>
        <taxon>Schizoporaceae</taxon>
        <taxon>Schizopora</taxon>
    </lineage>
</organism>
<dbReference type="Pfam" id="PF08265">
    <property type="entry name" value="YL1_C"/>
    <property type="match status" value="1"/>
</dbReference>
<dbReference type="InterPro" id="IPR013272">
    <property type="entry name" value="Vps72/YL1_C"/>
</dbReference>
<dbReference type="OrthoDB" id="49520at2759"/>
<keyword evidence="4" id="KW-0539">Nucleus</keyword>
<dbReference type="Proteomes" id="UP000053477">
    <property type="component" value="Unassembled WGS sequence"/>
</dbReference>
<dbReference type="GO" id="GO:0031011">
    <property type="term" value="C:Ino80 complex"/>
    <property type="evidence" value="ECO:0007669"/>
    <property type="project" value="InterPro"/>
</dbReference>
<dbReference type="InterPro" id="IPR029525">
    <property type="entry name" value="INO80C/Ies6"/>
</dbReference>
<feature type="compositionally biased region" description="Polar residues" evidence="5">
    <location>
        <begin position="23"/>
        <end position="42"/>
    </location>
</feature>
<comment type="subcellular location">
    <subcellularLocation>
        <location evidence="1">Nucleus</location>
    </subcellularLocation>
</comment>
<keyword evidence="2" id="KW-0805">Transcription regulation</keyword>
<evidence type="ECO:0000313" key="8">
    <source>
        <dbReference type="Proteomes" id="UP000053477"/>
    </source>
</evidence>
<dbReference type="EMBL" id="KQ086006">
    <property type="protein sequence ID" value="KLO11202.1"/>
    <property type="molecule type" value="Genomic_DNA"/>
</dbReference>
<evidence type="ECO:0000256" key="5">
    <source>
        <dbReference type="SAM" id="MobiDB-lite"/>
    </source>
</evidence>
<feature type="region of interest" description="Disordered" evidence="5">
    <location>
        <begin position="1"/>
        <end position="137"/>
    </location>
</feature>
<dbReference type="PANTHER" id="PTHR31200:SF1">
    <property type="entry name" value="INO80 COMPLEX SUBUNIT C"/>
    <property type="match status" value="1"/>
</dbReference>
<proteinExistence type="predicted"/>
<sequence length="194" mass="21537">MPPKGRKQNRAALAAAGGGASGVQSEAPSAPQTPTLAETLSYLNEPRPFKNRAYTKNANRRTKNLKTVLTQERERERVERERRRAEREEETEAGDGEEKMDVDGDAPTPPPTLKKRSPSSEEEEEMPTYSSIEAPPSILPQKHFCDITGLEAPYTEPATGLRYHDKSIYELIKGLSTSMVKEYLAARGVNPIVK</sequence>
<accession>A0A0H2RHV2</accession>
<name>A0A0H2RHV2_9AGAM</name>
<dbReference type="SMART" id="SM00993">
    <property type="entry name" value="YL1_C"/>
    <property type="match status" value="1"/>
</dbReference>
<keyword evidence="8" id="KW-1185">Reference proteome</keyword>
<feature type="domain" description="Vps72/YL1 C-terminal" evidence="6">
    <location>
        <begin position="143"/>
        <end position="172"/>
    </location>
</feature>
<protein>
    <recommendedName>
        <fullName evidence="6">Vps72/YL1 C-terminal domain-containing protein</fullName>
    </recommendedName>
</protein>